<dbReference type="SUPFAM" id="SSF51197">
    <property type="entry name" value="Clavaminate synthase-like"/>
    <property type="match status" value="1"/>
</dbReference>
<comment type="caution">
    <text evidence="4">The sequence shown here is derived from an EMBL/GenBank/DDBJ whole genome shotgun (WGS) entry which is preliminary data.</text>
</comment>
<evidence type="ECO:0000259" key="3">
    <source>
        <dbReference type="Pfam" id="PF14226"/>
    </source>
</evidence>
<feature type="non-terminal residue" evidence="4">
    <location>
        <position position="83"/>
    </location>
</feature>
<dbReference type="Pfam" id="PF14226">
    <property type="entry name" value="DIOX_N"/>
    <property type="match status" value="1"/>
</dbReference>
<dbReference type="Proteomes" id="UP001642360">
    <property type="component" value="Unassembled WGS sequence"/>
</dbReference>
<organism evidence="4 5">
    <name type="scientific">Ilex paraguariensis</name>
    <name type="common">yerba mate</name>
    <dbReference type="NCBI Taxonomy" id="185542"/>
    <lineage>
        <taxon>Eukaryota</taxon>
        <taxon>Viridiplantae</taxon>
        <taxon>Streptophyta</taxon>
        <taxon>Embryophyta</taxon>
        <taxon>Tracheophyta</taxon>
        <taxon>Spermatophyta</taxon>
        <taxon>Magnoliopsida</taxon>
        <taxon>eudicotyledons</taxon>
        <taxon>Gunneridae</taxon>
        <taxon>Pentapetalae</taxon>
        <taxon>asterids</taxon>
        <taxon>campanulids</taxon>
        <taxon>Aquifoliales</taxon>
        <taxon>Aquifoliaceae</taxon>
        <taxon>Ilex</taxon>
    </lineage>
</organism>
<dbReference type="InterPro" id="IPR026992">
    <property type="entry name" value="DIOX_N"/>
</dbReference>
<proteinExistence type="predicted"/>
<evidence type="ECO:0000256" key="1">
    <source>
        <dbReference type="ARBA" id="ARBA00022723"/>
    </source>
</evidence>
<dbReference type="EMBL" id="CAUOFW020005154">
    <property type="protein sequence ID" value="CAK9168762.1"/>
    <property type="molecule type" value="Genomic_DNA"/>
</dbReference>
<name>A0ABC8TL18_9AQUA</name>
<sequence>MAVVPENLEWSLTVPSVKELVIQLPATVPTRYIRDEKDAPIAPVSDPSVCIPLIDMAKLVNPKDREMELQKLHVACKDWGIFQ</sequence>
<protein>
    <recommendedName>
        <fullName evidence="3">Non-haem dioxygenase N-terminal domain-containing protein</fullName>
    </recommendedName>
</protein>
<evidence type="ECO:0000313" key="5">
    <source>
        <dbReference type="Proteomes" id="UP001642360"/>
    </source>
</evidence>
<reference evidence="4 5" key="1">
    <citation type="submission" date="2024-02" db="EMBL/GenBank/DDBJ databases">
        <authorList>
            <person name="Vignale AGUSTIN F."/>
            <person name="Sosa J E."/>
            <person name="Modenutti C."/>
        </authorList>
    </citation>
    <scope>NUCLEOTIDE SEQUENCE [LARGE SCALE GENOMIC DNA]</scope>
</reference>
<keyword evidence="5" id="KW-1185">Reference proteome</keyword>
<keyword evidence="1" id="KW-0479">Metal-binding</keyword>
<dbReference type="AlphaFoldDB" id="A0ABC8TL18"/>
<evidence type="ECO:0000256" key="2">
    <source>
        <dbReference type="ARBA" id="ARBA00023004"/>
    </source>
</evidence>
<dbReference type="Gene3D" id="2.60.120.330">
    <property type="entry name" value="B-lactam Antibiotic, Isopenicillin N Synthase, Chain"/>
    <property type="match status" value="1"/>
</dbReference>
<gene>
    <name evidence="4" type="ORF">ILEXP_LOCUS38171</name>
</gene>
<keyword evidence="2" id="KW-0408">Iron</keyword>
<dbReference type="GO" id="GO:0046872">
    <property type="term" value="F:metal ion binding"/>
    <property type="evidence" value="ECO:0007669"/>
    <property type="project" value="UniProtKB-KW"/>
</dbReference>
<dbReference type="InterPro" id="IPR027443">
    <property type="entry name" value="IPNS-like_sf"/>
</dbReference>
<evidence type="ECO:0000313" key="4">
    <source>
        <dbReference type="EMBL" id="CAK9168762.1"/>
    </source>
</evidence>
<feature type="domain" description="Non-haem dioxygenase N-terminal" evidence="3">
    <location>
        <begin position="51"/>
        <end position="83"/>
    </location>
</feature>
<accession>A0ABC8TL18</accession>